<evidence type="ECO:0000256" key="4">
    <source>
        <dbReference type="ARBA" id="ARBA00022692"/>
    </source>
</evidence>
<feature type="region of interest" description="Disordered" evidence="14">
    <location>
        <begin position="317"/>
        <end position="336"/>
    </location>
</feature>
<evidence type="ECO:0000256" key="1">
    <source>
        <dbReference type="ARBA" id="ARBA00004141"/>
    </source>
</evidence>
<evidence type="ECO:0000259" key="17">
    <source>
        <dbReference type="PROSITE" id="PS50004"/>
    </source>
</evidence>
<dbReference type="Pfam" id="PF05241">
    <property type="entry name" value="EBP"/>
    <property type="match status" value="1"/>
</dbReference>
<dbReference type="PROSITE" id="PS50004">
    <property type="entry name" value="C2"/>
    <property type="match status" value="1"/>
</dbReference>
<evidence type="ECO:0000313" key="19">
    <source>
        <dbReference type="EMBL" id="RXH71708.1"/>
    </source>
</evidence>
<dbReference type="SUPFAM" id="SSF49562">
    <property type="entry name" value="C2 domain (Calcium/lipid-binding domain, CaLB)"/>
    <property type="match status" value="1"/>
</dbReference>
<sequence length="445" mass="49839">MRWWAFTGLTDLILEGYFAIAPEFYKDKTAWYPAEVWKEYSKGDSRYAARDAGVVAVEGLTAVIEGPASLLAVYAISKGKSYSYILQFAISLGQLYGTAVYFITAYLDGDQFATSSFYYYAYYIAANASWVVIPTLISIRCWKKISAAVQAQGQGQAEKIRHLKDCSSIELKVISCKDLSAFNFFNRLSVYAAVSIFNDEAKKEEQKKHLQQRQKTPVDREGDCNPEWNHPMQFDTKDLSLVDEFDNLFVEFNIRCDSVFGKKSIGKVRVPFADLIDDQCNEAVRFVSYQVRTSDGKPNGVLNFSYKVIKKNTKVGIRDSQESDSSSKLTTASVYPDPADNTVQSLYPTLDVQVQSRDLNVSYPSLSDVRAPVPTISVPSPKFNCHWRPEPYNMKTLPSQLPFSPPATGPAGVNCHPCQPLPFAQSPTPRPYFGNYSCYENPAGT</sequence>
<evidence type="ECO:0000256" key="6">
    <source>
        <dbReference type="ARBA" id="ARBA00022989"/>
    </source>
</evidence>
<evidence type="ECO:0000256" key="10">
    <source>
        <dbReference type="ARBA" id="ARBA00023166"/>
    </source>
</evidence>
<evidence type="ECO:0000256" key="13">
    <source>
        <dbReference type="PROSITE-ProRule" id="PRU01087"/>
    </source>
</evidence>
<evidence type="ECO:0000256" key="8">
    <source>
        <dbReference type="ARBA" id="ARBA00023098"/>
    </source>
</evidence>
<keyword evidence="20" id="KW-1185">Reference proteome</keyword>
<feature type="domain" description="C2" evidence="17">
    <location>
        <begin position="149"/>
        <end position="285"/>
    </location>
</feature>
<dbReference type="GO" id="GO:0016126">
    <property type="term" value="P:sterol biosynthetic process"/>
    <property type="evidence" value="ECO:0007669"/>
    <property type="project" value="UniProtKB-KW"/>
</dbReference>
<evidence type="ECO:0000256" key="16">
    <source>
        <dbReference type="SAM" id="SignalP"/>
    </source>
</evidence>
<evidence type="ECO:0000256" key="2">
    <source>
        <dbReference type="ARBA" id="ARBA00008337"/>
    </source>
</evidence>
<dbReference type="CDD" id="cd04051">
    <property type="entry name" value="C2_SRC2_like"/>
    <property type="match status" value="1"/>
</dbReference>
<dbReference type="InterPro" id="IPR035892">
    <property type="entry name" value="C2_domain_sf"/>
</dbReference>
<evidence type="ECO:0000256" key="11">
    <source>
        <dbReference type="ARBA" id="ARBA00023221"/>
    </source>
</evidence>
<dbReference type="Proteomes" id="UP000290289">
    <property type="component" value="Chromosome 16"/>
</dbReference>
<feature type="signal peptide" evidence="16">
    <location>
        <begin position="1"/>
        <end position="19"/>
    </location>
</feature>
<evidence type="ECO:0000256" key="7">
    <source>
        <dbReference type="ARBA" id="ARBA00023011"/>
    </source>
</evidence>
<dbReference type="GO" id="GO:0047750">
    <property type="term" value="F:cholestenol delta-isomerase activity"/>
    <property type="evidence" value="ECO:0007669"/>
    <property type="project" value="InterPro"/>
</dbReference>
<keyword evidence="6 13" id="KW-1133">Transmembrane helix</keyword>
<evidence type="ECO:0000256" key="15">
    <source>
        <dbReference type="SAM" id="Phobius"/>
    </source>
</evidence>
<evidence type="ECO:0000256" key="14">
    <source>
        <dbReference type="SAM" id="MobiDB-lite"/>
    </source>
</evidence>
<keyword evidence="5" id="KW-0752">Steroid biosynthesis</keyword>
<keyword evidence="4 13" id="KW-0812">Transmembrane</keyword>
<dbReference type="PANTHER" id="PTHR14207">
    <property type="entry name" value="STEROL ISOMERASE"/>
    <property type="match status" value="1"/>
</dbReference>
<keyword evidence="9 13" id="KW-0472">Membrane</keyword>
<dbReference type="STRING" id="3750.A0A498HJL5"/>
<keyword evidence="11" id="KW-0753">Steroid metabolism</keyword>
<dbReference type="Pfam" id="PF00168">
    <property type="entry name" value="C2"/>
    <property type="match status" value="1"/>
</dbReference>
<organism evidence="19 20">
    <name type="scientific">Malus domestica</name>
    <name type="common">Apple</name>
    <name type="synonym">Pyrus malus</name>
    <dbReference type="NCBI Taxonomy" id="3750"/>
    <lineage>
        <taxon>Eukaryota</taxon>
        <taxon>Viridiplantae</taxon>
        <taxon>Streptophyta</taxon>
        <taxon>Embryophyta</taxon>
        <taxon>Tracheophyta</taxon>
        <taxon>Spermatophyta</taxon>
        <taxon>Magnoliopsida</taxon>
        <taxon>eudicotyledons</taxon>
        <taxon>Gunneridae</taxon>
        <taxon>Pentapetalae</taxon>
        <taxon>rosids</taxon>
        <taxon>fabids</taxon>
        <taxon>Rosales</taxon>
        <taxon>Rosaceae</taxon>
        <taxon>Amygdaloideae</taxon>
        <taxon>Maleae</taxon>
        <taxon>Malus</taxon>
    </lineage>
</organism>
<dbReference type="PANTHER" id="PTHR14207:SF0">
    <property type="entry name" value="3-BETA-HYDROXYSTEROID-DELTA(8),DELTA(7)-ISOMERASE"/>
    <property type="match status" value="1"/>
</dbReference>
<feature type="chain" id="PRO_5019851517" evidence="16">
    <location>
        <begin position="20"/>
        <end position="445"/>
    </location>
</feature>
<proteinExistence type="inferred from homology"/>
<keyword evidence="10" id="KW-1207">Sterol metabolism</keyword>
<keyword evidence="8" id="KW-0443">Lipid metabolism</keyword>
<gene>
    <name evidence="19" type="ORF">DVH24_025209</name>
</gene>
<feature type="region of interest" description="Disordered" evidence="14">
    <location>
        <begin position="206"/>
        <end position="227"/>
    </location>
</feature>
<dbReference type="GO" id="GO:0000247">
    <property type="term" value="F:C-8 sterol isomerase activity"/>
    <property type="evidence" value="ECO:0007669"/>
    <property type="project" value="TreeGrafter"/>
</dbReference>
<protein>
    <submittedName>
        <fullName evidence="19">Uncharacterized protein</fullName>
    </submittedName>
</protein>
<dbReference type="InterPro" id="IPR044750">
    <property type="entry name" value="C2_SRC2/BAP"/>
</dbReference>
<feature type="transmembrane region" description="Helical" evidence="15">
    <location>
        <begin position="84"/>
        <end position="107"/>
    </location>
</feature>
<feature type="compositionally biased region" description="Polar residues" evidence="14">
    <location>
        <begin position="323"/>
        <end position="333"/>
    </location>
</feature>
<keyword evidence="3" id="KW-0444">Lipid biosynthesis</keyword>
<feature type="domain" description="EXPERA" evidence="18">
    <location>
        <begin position="1"/>
        <end position="138"/>
    </location>
</feature>
<evidence type="ECO:0000256" key="12">
    <source>
        <dbReference type="ARBA" id="ARBA00023235"/>
    </source>
</evidence>
<comment type="similarity">
    <text evidence="2">Belongs to the EBP family.</text>
</comment>
<evidence type="ECO:0000256" key="5">
    <source>
        <dbReference type="ARBA" id="ARBA00022955"/>
    </source>
</evidence>
<dbReference type="Gene3D" id="2.60.40.150">
    <property type="entry name" value="C2 domain"/>
    <property type="match status" value="1"/>
</dbReference>
<dbReference type="GO" id="GO:0006952">
    <property type="term" value="P:defense response"/>
    <property type="evidence" value="ECO:0007669"/>
    <property type="project" value="InterPro"/>
</dbReference>
<evidence type="ECO:0000256" key="9">
    <source>
        <dbReference type="ARBA" id="ARBA00023136"/>
    </source>
</evidence>
<comment type="caution">
    <text evidence="19">The sequence shown here is derived from an EMBL/GenBank/DDBJ whole genome shotgun (WGS) entry which is preliminary data.</text>
</comment>
<keyword evidence="7" id="KW-0756">Sterol biosynthesis</keyword>
<accession>A0A498HJL5</accession>
<keyword evidence="16" id="KW-0732">Signal</keyword>
<evidence type="ECO:0000313" key="20">
    <source>
        <dbReference type="Proteomes" id="UP000290289"/>
    </source>
</evidence>
<evidence type="ECO:0000256" key="3">
    <source>
        <dbReference type="ARBA" id="ARBA00022516"/>
    </source>
</evidence>
<dbReference type="InterPro" id="IPR000008">
    <property type="entry name" value="C2_dom"/>
</dbReference>
<keyword evidence="12" id="KW-0413">Isomerase</keyword>
<dbReference type="InterPro" id="IPR033118">
    <property type="entry name" value="EXPERA"/>
</dbReference>
<dbReference type="InterPro" id="IPR007905">
    <property type="entry name" value="EBP"/>
</dbReference>
<name>A0A498HJL5_MALDO</name>
<dbReference type="GO" id="GO:0005783">
    <property type="term" value="C:endoplasmic reticulum"/>
    <property type="evidence" value="ECO:0007669"/>
    <property type="project" value="TreeGrafter"/>
</dbReference>
<feature type="transmembrane region" description="Helical" evidence="15">
    <location>
        <begin position="119"/>
        <end position="137"/>
    </location>
</feature>
<evidence type="ECO:0000259" key="18">
    <source>
        <dbReference type="PROSITE" id="PS51751"/>
    </source>
</evidence>
<dbReference type="SMART" id="SM00239">
    <property type="entry name" value="C2"/>
    <property type="match status" value="1"/>
</dbReference>
<comment type="subcellular location">
    <subcellularLocation>
        <location evidence="1">Membrane</location>
        <topology evidence="1">Multi-pass membrane protein</topology>
    </subcellularLocation>
</comment>
<dbReference type="GO" id="GO:0004769">
    <property type="term" value="F:steroid Delta-isomerase activity"/>
    <property type="evidence" value="ECO:0007669"/>
    <property type="project" value="TreeGrafter"/>
</dbReference>
<dbReference type="PROSITE" id="PS51751">
    <property type="entry name" value="EXPERA"/>
    <property type="match status" value="1"/>
</dbReference>
<dbReference type="GO" id="GO:0016020">
    <property type="term" value="C:membrane"/>
    <property type="evidence" value="ECO:0007669"/>
    <property type="project" value="UniProtKB-SubCell"/>
</dbReference>
<dbReference type="AlphaFoldDB" id="A0A498HJL5"/>
<reference evidence="19 20" key="1">
    <citation type="submission" date="2018-10" db="EMBL/GenBank/DDBJ databases">
        <title>A high-quality apple genome assembly.</title>
        <authorList>
            <person name="Hu J."/>
        </authorList>
    </citation>
    <scope>NUCLEOTIDE SEQUENCE [LARGE SCALE GENOMIC DNA]</scope>
    <source>
        <strain evidence="20">cv. HFTH1</strain>
        <tissue evidence="19">Young leaf</tissue>
    </source>
</reference>
<dbReference type="EMBL" id="RDQH01000342">
    <property type="protein sequence ID" value="RXH71708.1"/>
    <property type="molecule type" value="Genomic_DNA"/>
</dbReference>